<sequence>MLTFDLQISAKSVNTMNSGQLIPYDNDPDRGLFFGMLLSHFYHILRNYDMSNVET</sequence>
<dbReference type="EMBL" id="BART01000657">
    <property type="protein sequence ID" value="GAG74092.1"/>
    <property type="molecule type" value="Genomic_DNA"/>
</dbReference>
<protein>
    <submittedName>
        <fullName evidence="1">Uncharacterized protein</fullName>
    </submittedName>
</protein>
<organism evidence="1">
    <name type="scientific">marine sediment metagenome</name>
    <dbReference type="NCBI Taxonomy" id="412755"/>
    <lineage>
        <taxon>unclassified sequences</taxon>
        <taxon>metagenomes</taxon>
        <taxon>ecological metagenomes</taxon>
    </lineage>
</organism>
<proteinExistence type="predicted"/>
<name>X1AY40_9ZZZZ</name>
<accession>X1AY40</accession>
<evidence type="ECO:0000313" key="1">
    <source>
        <dbReference type="EMBL" id="GAG74092.1"/>
    </source>
</evidence>
<reference evidence="1" key="1">
    <citation type="journal article" date="2014" name="Front. Microbiol.">
        <title>High frequency of phylogenetically diverse reductive dehalogenase-homologous genes in deep subseafloor sedimentary metagenomes.</title>
        <authorList>
            <person name="Kawai M."/>
            <person name="Futagami T."/>
            <person name="Toyoda A."/>
            <person name="Takaki Y."/>
            <person name="Nishi S."/>
            <person name="Hori S."/>
            <person name="Arai W."/>
            <person name="Tsubouchi T."/>
            <person name="Morono Y."/>
            <person name="Uchiyama I."/>
            <person name="Ito T."/>
            <person name="Fujiyama A."/>
            <person name="Inagaki F."/>
            <person name="Takami H."/>
        </authorList>
    </citation>
    <scope>NUCLEOTIDE SEQUENCE</scope>
    <source>
        <strain evidence="1">Expedition CK06-06</strain>
    </source>
</reference>
<dbReference type="AlphaFoldDB" id="X1AY40"/>
<gene>
    <name evidence="1" type="ORF">S01H4_02850</name>
</gene>
<comment type="caution">
    <text evidence="1">The sequence shown here is derived from an EMBL/GenBank/DDBJ whole genome shotgun (WGS) entry which is preliminary data.</text>
</comment>